<dbReference type="AlphaFoldDB" id="A0AB39BED7"/>
<feature type="transmembrane region" description="Helical" evidence="1">
    <location>
        <begin position="56"/>
        <end position="74"/>
    </location>
</feature>
<keyword evidence="1" id="KW-0812">Transmembrane</keyword>
<evidence type="ECO:0000256" key="1">
    <source>
        <dbReference type="SAM" id="Phobius"/>
    </source>
</evidence>
<keyword evidence="1" id="KW-1133">Transmembrane helix</keyword>
<dbReference type="EMBL" id="CP162511">
    <property type="protein sequence ID" value="XDI04766.1"/>
    <property type="molecule type" value="Genomic_DNA"/>
</dbReference>
<organism evidence="2">
    <name type="scientific">Herbiconiux sp. A18JL235</name>
    <dbReference type="NCBI Taxonomy" id="3152363"/>
    <lineage>
        <taxon>Bacteria</taxon>
        <taxon>Bacillati</taxon>
        <taxon>Actinomycetota</taxon>
        <taxon>Actinomycetes</taxon>
        <taxon>Micrococcales</taxon>
        <taxon>Microbacteriaceae</taxon>
        <taxon>Herbiconiux</taxon>
    </lineage>
</organism>
<feature type="transmembrane region" description="Helical" evidence="1">
    <location>
        <begin position="12"/>
        <end position="36"/>
    </location>
</feature>
<dbReference type="RefSeq" id="WP_368497173.1">
    <property type="nucleotide sequence ID" value="NZ_CP162511.1"/>
</dbReference>
<proteinExistence type="predicted"/>
<dbReference type="Pfam" id="PF19545">
    <property type="entry name" value="DUF6069"/>
    <property type="match status" value="1"/>
</dbReference>
<sequence>MTTADTHSRLHPAVGTALLLAAAALVAVALNAAIAWVGVTLGAPAGYGPLSLPAQAIFTVIGVAVGWIGWRLVTTRARHPRRVLRILVPVVTALTLVPDLLLLAAPVIPGTNAAAVVSLMCMHLVVVACAIPAYILTMRLQPTPTR</sequence>
<feature type="transmembrane region" description="Helical" evidence="1">
    <location>
        <begin position="114"/>
        <end position="136"/>
    </location>
</feature>
<feature type="transmembrane region" description="Helical" evidence="1">
    <location>
        <begin position="86"/>
        <end position="108"/>
    </location>
</feature>
<dbReference type="InterPro" id="IPR045713">
    <property type="entry name" value="DUF6069"/>
</dbReference>
<keyword evidence="1" id="KW-0472">Membrane</keyword>
<protein>
    <submittedName>
        <fullName evidence="2">DUF6069 family protein</fullName>
    </submittedName>
</protein>
<gene>
    <name evidence="2" type="ORF">ABFY20_15680</name>
</gene>
<evidence type="ECO:0000313" key="2">
    <source>
        <dbReference type="EMBL" id="XDI04766.1"/>
    </source>
</evidence>
<name>A0AB39BED7_9MICO</name>
<reference evidence="2" key="1">
    <citation type="submission" date="2024-05" db="EMBL/GenBank/DDBJ databases">
        <title>Herbiconiux sp. A18JL235.</title>
        <authorList>
            <person name="Zhang G."/>
        </authorList>
    </citation>
    <scope>NUCLEOTIDE SEQUENCE</scope>
    <source>
        <strain evidence="2">A18JL235</strain>
    </source>
</reference>
<accession>A0AB39BED7</accession>